<organism evidence="1 2">
    <name type="scientific">Populus trichocarpa</name>
    <name type="common">Western balsam poplar</name>
    <name type="synonym">Populus balsamifera subsp. trichocarpa</name>
    <dbReference type="NCBI Taxonomy" id="3694"/>
    <lineage>
        <taxon>Eukaryota</taxon>
        <taxon>Viridiplantae</taxon>
        <taxon>Streptophyta</taxon>
        <taxon>Embryophyta</taxon>
        <taxon>Tracheophyta</taxon>
        <taxon>Spermatophyta</taxon>
        <taxon>Magnoliopsida</taxon>
        <taxon>eudicotyledons</taxon>
        <taxon>Gunneridae</taxon>
        <taxon>Pentapetalae</taxon>
        <taxon>rosids</taxon>
        <taxon>fabids</taxon>
        <taxon>Malpighiales</taxon>
        <taxon>Salicaceae</taxon>
        <taxon>Saliceae</taxon>
        <taxon>Populus</taxon>
    </lineage>
</organism>
<dbReference type="EMBL" id="CM009291">
    <property type="protein sequence ID" value="RQO87441.1"/>
    <property type="molecule type" value="Genomic_DNA"/>
</dbReference>
<protein>
    <submittedName>
        <fullName evidence="1">Uncharacterized protein</fullName>
    </submittedName>
</protein>
<keyword evidence="2" id="KW-1185">Reference proteome</keyword>
<accession>A0A3N7FKP6</accession>
<dbReference type="InParanoid" id="A0A3N7FKP6"/>
<reference evidence="1 2" key="1">
    <citation type="journal article" date="2006" name="Science">
        <title>The genome of black cottonwood, Populus trichocarpa (Torr. &amp; Gray).</title>
        <authorList>
            <person name="Tuskan G.A."/>
            <person name="Difazio S."/>
            <person name="Jansson S."/>
            <person name="Bohlmann J."/>
            <person name="Grigoriev I."/>
            <person name="Hellsten U."/>
            <person name="Putnam N."/>
            <person name="Ralph S."/>
            <person name="Rombauts S."/>
            <person name="Salamov A."/>
            <person name="Schein J."/>
            <person name="Sterck L."/>
            <person name="Aerts A."/>
            <person name="Bhalerao R.R."/>
            <person name="Bhalerao R.P."/>
            <person name="Blaudez D."/>
            <person name="Boerjan W."/>
            <person name="Brun A."/>
            <person name="Brunner A."/>
            <person name="Busov V."/>
            <person name="Campbell M."/>
            <person name="Carlson J."/>
            <person name="Chalot M."/>
            <person name="Chapman J."/>
            <person name="Chen G.L."/>
            <person name="Cooper D."/>
            <person name="Coutinho P.M."/>
            <person name="Couturier J."/>
            <person name="Covert S."/>
            <person name="Cronk Q."/>
            <person name="Cunningham R."/>
            <person name="Davis J."/>
            <person name="Degroeve S."/>
            <person name="Dejardin A."/>
            <person name="Depamphilis C."/>
            <person name="Detter J."/>
            <person name="Dirks B."/>
            <person name="Dubchak I."/>
            <person name="Duplessis S."/>
            <person name="Ehlting J."/>
            <person name="Ellis B."/>
            <person name="Gendler K."/>
            <person name="Goodstein D."/>
            <person name="Gribskov M."/>
            <person name="Grimwood J."/>
            <person name="Groover A."/>
            <person name="Gunter L."/>
            <person name="Hamberger B."/>
            <person name="Heinze B."/>
            <person name="Helariutta Y."/>
            <person name="Henrissat B."/>
            <person name="Holligan D."/>
            <person name="Holt R."/>
            <person name="Huang W."/>
            <person name="Islam-Faridi N."/>
            <person name="Jones S."/>
            <person name="Jones-Rhoades M."/>
            <person name="Jorgensen R."/>
            <person name="Joshi C."/>
            <person name="Kangasjarvi J."/>
            <person name="Karlsson J."/>
            <person name="Kelleher C."/>
            <person name="Kirkpatrick R."/>
            <person name="Kirst M."/>
            <person name="Kohler A."/>
            <person name="Kalluri U."/>
            <person name="Larimer F."/>
            <person name="Leebens-Mack J."/>
            <person name="Leple J.C."/>
            <person name="Locascio P."/>
            <person name="Lou Y."/>
            <person name="Lucas S."/>
            <person name="Martin F."/>
            <person name="Montanini B."/>
            <person name="Napoli C."/>
            <person name="Nelson D.R."/>
            <person name="Nelson C."/>
            <person name="Nieminen K."/>
            <person name="Nilsson O."/>
            <person name="Pereda V."/>
            <person name="Peter G."/>
            <person name="Philippe R."/>
            <person name="Pilate G."/>
            <person name="Poliakov A."/>
            <person name="Razumovskaya J."/>
            <person name="Richardson P."/>
            <person name="Rinaldi C."/>
            <person name="Ritland K."/>
            <person name="Rouze P."/>
            <person name="Ryaboy D."/>
            <person name="Schmutz J."/>
            <person name="Schrader J."/>
            <person name="Segerman B."/>
            <person name="Shin H."/>
            <person name="Siddiqui A."/>
            <person name="Sterky F."/>
            <person name="Terry A."/>
            <person name="Tsai C.J."/>
            <person name="Uberbacher E."/>
            <person name="Unneberg P."/>
            <person name="Vahala J."/>
            <person name="Wall K."/>
            <person name="Wessler S."/>
            <person name="Yang G."/>
            <person name="Yin T."/>
            <person name="Douglas C."/>
            <person name="Marra M."/>
            <person name="Sandberg G."/>
            <person name="Van de Peer Y."/>
            <person name="Rokhsar D."/>
        </authorList>
    </citation>
    <scope>NUCLEOTIDE SEQUENCE [LARGE SCALE GENOMIC DNA]</scope>
    <source>
        <strain evidence="2">cv. Nisqually</strain>
    </source>
</reference>
<evidence type="ECO:0000313" key="2">
    <source>
        <dbReference type="Proteomes" id="UP000006729"/>
    </source>
</evidence>
<sequence>MLNTCKSKFQSKALCCDRGRLVRRTNDYLLLQNQ</sequence>
<evidence type="ECO:0000313" key="1">
    <source>
        <dbReference type="EMBL" id="RQO87441.1"/>
    </source>
</evidence>
<name>A0A3N7FKP6_POPTR</name>
<proteinExistence type="predicted"/>
<dbReference type="Proteomes" id="UP000006729">
    <property type="component" value="Chromosome 2"/>
</dbReference>
<gene>
    <name evidence="1" type="ORF">POPTR_002G250050</name>
</gene>
<dbReference type="AlphaFoldDB" id="A0A3N7FKP6"/>